<dbReference type="InterPro" id="IPR015615">
    <property type="entry name" value="TGF-beta-rel"/>
</dbReference>
<evidence type="ECO:0000256" key="6">
    <source>
        <dbReference type="RuleBase" id="RU000354"/>
    </source>
</evidence>
<evidence type="ECO:0000313" key="9">
    <source>
        <dbReference type="EMBL" id="AVK43097.1"/>
    </source>
</evidence>
<dbReference type="GO" id="GO:0008083">
    <property type="term" value="F:growth factor activity"/>
    <property type="evidence" value="ECO:0007669"/>
    <property type="project" value="UniProtKB-KW"/>
</dbReference>
<dbReference type="CDD" id="cd13752">
    <property type="entry name" value="TGF_beta_INHB"/>
    <property type="match status" value="1"/>
</dbReference>
<evidence type="ECO:0000256" key="7">
    <source>
        <dbReference type="SAM" id="SignalP"/>
    </source>
</evidence>
<dbReference type="PANTHER" id="PTHR11848">
    <property type="entry name" value="TGF-BETA FAMILY"/>
    <property type="match status" value="1"/>
</dbReference>
<evidence type="ECO:0000256" key="5">
    <source>
        <dbReference type="ARBA" id="ARBA00023157"/>
    </source>
</evidence>
<dbReference type="PROSITE" id="PS00250">
    <property type="entry name" value="TGF_BETA_1"/>
    <property type="match status" value="1"/>
</dbReference>
<accession>A0A455J626</accession>
<organism evidence="9">
    <name type="scientific">Lutzomyia longipalpis</name>
    <name type="common">Sand fly</name>
    <dbReference type="NCBI Taxonomy" id="7200"/>
    <lineage>
        <taxon>Eukaryota</taxon>
        <taxon>Metazoa</taxon>
        <taxon>Ecdysozoa</taxon>
        <taxon>Arthropoda</taxon>
        <taxon>Hexapoda</taxon>
        <taxon>Insecta</taxon>
        <taxon>Pterygota</taxon>
        <taxon>Neoptera</taxon>
        <taxon>Endopterygota</taxon>
        <taxon>Diptera</taxon>
        <taxon>Nematocera</taxon>
        <taxon>Psychodoidea</taxon>
        <taxon>Psychodidae</taxon>
        <taxon>Lutzomyia</taxon>
        <taxon>Lutzomyia</taxon>
    </lineage>
</organism>
<name>A0A455J626_LUTLO</name>
<evidence type="ECO:0000313" key="10">
    <source>
        <dbReference type="EMBL" id="MBC1178034.1"/>
    </source>
</evidence>
<dbReference type="VEuPathDB" id="VectorBase:LLONM1_001050"/>
<reference evidence="9" key="1">
    <citation type="submission" date="2017-05" db="EMBL/GenBank/DDBJ databases">
        <authorList>
            <person name="Blasi T.D."/>
            <person name="Telleria E.L."/>
            <person name="Marques C."/>
            <person name="Macedo-Couto R."/>
            <person name="Silva-Neves M."/>
            <person name="Tempone A.J."/>
            <person name="Traub-Cseko Y.M."/>
        </authorList>
    </citation>
    <scope>NUCLEOTIDE SEQUENCE</scope>
    <source>
        <strain evidence="9">Lapinha</strain>
    </source>
</reference>
<dbReference type="GO" id="GO:0005125">
    <property type="term" value="F:cytokine activity"/>
    <property type="evidence" value="ECO:0007669"/>
    <property type="project" value="TreeGrafter"/>
</dbReference>
<feature type="domain" description="TGF-beta family profile" evidence="8">
    <location>
        <begin position="268"/>
        <end position="386"/>
    </location>
</feature>
<gene>
    <name evidence="9" type="primary">TGF-beta</name>
</gene>
<keyword evidence="5" id="KW-1015">Disulfide bond</keyword>
<keyword evidence="7" id="KW-0732">Signal</keyword>
<evidence type="ECO:0000256" key="3">
    <source>
        <dbReference type="ARBA" id="ARBA00022525"/>
    </source>
</evidence>
<evidence type="ECO:0000259" key="8">
    <source>
        <dbReference type="PROSITE" id="PS51362"/>
    </source>
</evidence>
<dbReference type="InterPro" id="IPR017948">
    <property type="entry name" value="TGFb_CS"/>
</dbReference>
<sequence length="386" mass="44367">MAVRFYVILYLLVVLLWCTPGLLGRRHARYSPAILDNSLHEDLPEEDDDDAGGCPNCHESDELTALRIEFVKNQILQKLRLKEPPNVSRSSLPRPILEGIIGSRMPFDESENSLNRHVREDYYGKITQKIIFLDEEHRFCGRDAQCFSFQIPSDLHVDEVEQAHLWLYKHSDPMDAHNQTFVVSEMAHWDPARKFPKRSPLAIHETSVGEGWVRVGLRWVTRRWVEYQSWRHVLHVACKTCASGSVAATAPRQPFIVVDVSSHGGGRRVRRNINCSAGVTDCCRERLYVDFKDIEWDDWIIYPRGYHAYFCRGSCASVATIAQGSHHNYVIRKFMMRNQQQSRTLKMTPCCTATEFSSLQLFYLDSNDTATQKVLPNMIVEGCGCM</sequence>
<dbReference type="AlphaFoldDB" id="A0A455J626"/>
<evidence type="ECO:0000256" key="4">
    <source>
        <dbReference type="ARBA" id="ARBA00023030"/>
    </source>
</evidence>
<protein>
    <submittedName>
        <fullName evidence="9 10">Transforming growth factor beta</fullName>
    </submittedName>
</protein>
<dbReference type="InterPro" id="IPR001839">
    <property type="entry name" value="TGF-b_C"/>
</dbReference>
<dbReference type="Pfam" id="PF00019">
    <property type="entry name" value="TGF_beta"/>
    <property type="match status" value="1"/>
</dbReference>
<keyword evidence="4 6" id="KW-0339">Growth factor</keyword>
<dbReference type="GO" id="GO:0005615">
    <property type="term" value="C:extracellular space"/>
    <property type="evidence" value="ECO:0007669"/>
    <property type="project" value="TreeGrafter"/>
</dbReference>
<reference evidence="10" key="3">
    <citation type="journal article" date="2020" name="BMC">
        <title>Leishmania infection induces a limited differential gene expression in the sand fly midgut.</title>
        <authorList>
            <person name="Coutinho-Abreu I.V."/>
            <person name="Serafim T.D."/>
            <person name="Meneses C."/>
            <person name="Kamhawi S."/>
            <person name="Oliveira F."/>
            <person name="Valenzuela J.G."/>
        </authorList>
    </citation>
    <scope>NUCLEOTIDE SEQUENCE</scope>
    <source>
        <strain evidence="10">Jacobina</strain>
        <tissue evidence="10">Midgut</tissue>
    </source>
</reference>
<dbReference type="PRINTS" id="PR00669">
    <property type="entry name" value="INHIBINA"/>
</dbReference>
<feature type="signal peptide" evidence="7">
    <location>
        <begin position="1"/>
        <end position="24"/>
    </location>
</feature>
<evidence type="ECO:0000256" key="2">
    <source>
        <dbReference type="ARBA" id="ARBA00006656"/>
    </source>
</evidence>
<dbReference type="SMART" id="SM00204">
    <property type="entry name" value="TGFB"/>
    <property type="match status" value="1"/>
</dbReference>
<dbReference type="PROSITE" id="PS51362">
    <property type="entry name" value="TGF_BETA_2"/>
    <property type="match status" value="1"/>
</dbReference>
<dbReference type="InterPro" id="IPR029034">
    <property type="entry name" value="Cystine-knot_cytokine"/>
</dbReference>
<feature type="chain" id="PRO_5033434150" evidence="7">
    <location>
        <begin position="25"/>
        <end position="386"/>
    </location>
</feature>
<comment type="similarity">
    <text evidence="2 6">Belongs to the TGF-beta family.</text>
</comment>
<comment type="subcellular location">
    <subcellularLocation>
        <location evidence="1">Secreted</location>
    </subcellularLocation>
</comment>
<dbReference type="VEuPathDB" id="VectorBase:LLOJ004371"/>
<dbReference type="Gene3D" id="2.60.120.970">
    <property type="match status" value="1"/>
</dbReference>
<reference evidence="9" key="2">
    <citation type="journal article" date="2019" name="Front. Cell. Infect. Microbiol.">
        <title>Lutzomyia longipalpis TGF-beta Has a Role in Leishmania infantum chagasi Survival in the Vector.</title>
        <authorList>
            <person name="Di Blasi T."/>
            <person name="Telleria E.L."/>
            <person name="Marques C."/>
            <person name="Macedo-Couto R."/>
            <person name="da Silva-Neves M."/>
            <person name="Jancarova M."/>
            <person name="Volf P."/>
            <person name="Tempone A.J."/>
            <person name="Traub-Cseko Y.M."/>
        </authorList>
    </citation>
    <scope>NUCLEOTIDE SEQUENCE</scope>
    <source>
        <strain evidence="9">Lapinha</strain>
    </source>
</reference>
<dbReference type="SUPFAM" id="SSF57501">
    <property type="entry name" value="Cystine-knot cytokines"/>
    <property type="match status" value="1"/>
</dbReference>
<keyword evidence="3" id="KW-0964">Secreted</keyword>
<dbReference type="PANTHER" id="PTHR11848:SF298">
    <property type="entry name" value="DAWDLE, ISOFORM A"/>
    <property type="match status" value="1"/>
</dbReference>
<dbReference type="EMBL" id="MF074142">
    <property type="protein sequence ID" value="AVK43097.1"/>
    <property type="molecule type" value="mRNA"/>
</dbReference>
<dbReference type="Gene3D" id="2.10.90.10">
    <property type="entry name" value="Cystine-knot cytokines"/>
    <property type="match status" value="1"/>
</dbReference>
<dbReference type="EMBL" id="GITU01009331">
    <property type="protein sequence ID" value="MBC1178034.1"/>
    <property type="molecule type" value="Transcribed_RNA"/>
</dbReference>
<proteinExistence type="evidence at transcript level"/>
<evidence type="ECO:0000256" key="1">
    <source>
        <dbReference type="ARBA" id="ARBA00004613"/>
    </source>
</evidence>